<accession>A0A934PN70</accession>
<gene>
    <name evidence="7 8" type="primary">murI</name>
    <name evidence="8" type="ORF">I5M07_10580</name>
</gene>
<name>A0A934PN70_9FLAO</name>
<comment type="catalytic activity">
    <reaction evidence="1 7">
        <text>L-glutamate = D-glutamate</text>
        <dbReference type="Rhea" id="RHEA:12813"/>
        <dbReference type="ChEBI" id="CHEBI:29985"/>
        <dbReference type="ChEBI" id="CHEBI:29986"/>
        <dbReference type="EC" id="5.1.1.3"/>
    </reaction>
</comment>
<keyword evidence="3 7" id="KW-0133">Cell shape</keyword>
<dbReference type="SUPFAM" id="SSF53681">
    <property type="entry name" value="Aspartate/glutamate racemase"/>
    <property type="match status" value="2"/>
</dbReference>
<comment type="pathway">
    <text evidence="7">Cell wall biogenesis; peptidoglycan biosynthesis.</text>
</comment>
<dbReference type="InterPro" id="IPR001920">
    <property type="entry name" value="Asp/Glu_race"/>
</dbReference>
<comment type="function">
    <text evidence="7">Provides the (R)-glutamate required for cell wall biosynthesis.</text>
</comment>
<dbReference type="PANTHER" id="PTHR21198:SF3">
    <property type="entry name" value="GLUTAMATE RACEMASE"/>
    <property type="match status" value="1"/>
</dbReference>
<dbReference type="AlphaFoldDB" id="A0A934PN70"/>
<organism evidence="8 9">
    <name type="scientific">Flavobacterium agrisoli</name>
    <dbReference type="NCBI Taxonomy" id="2793066"/>
    <lineage>
        <taxon>Bacteria</taxon>
        <taxon>Pseudomonadati</taxon>
        <taxon>Bacteroidota</taxon>
        <taxon>Flavobacteriia</taxon>
        <taxon>Flavobacteriales</taxon>
        <taxon>Flavobacteriaceae</taxon>
        <taxon>Flavobacterium</taxon>
    </lineage>
</organism>
<comment type="caution">
    <text evidence="8">The sequence shown here is derived from an EMBL/GenBank/DDBJ whole genome shotgun (WGS) entry which is preliminary data.</text>
</comment>
<dbReference type="GO" id="GO:0008360">
    <property type="term" value="P:regulation of cell shape"/>
    <property type="evidence" value="ECO:0007669"/>
    <property type="project" value="UniProtKB-KW"/>
</dbReference>
<feature type="binding site" evidence="7">
    <location>
        <begin position="43"/>
        <end position="44"/>
    </location>
    <ligand>
        <name>substrate</name>
    </ligand>
</feature>
<dbReference type="Pfam" id="PF01177">
    <property type="entry name" value="Asp_Glu_race"/>
    <property type="match status" value="1"/>
</dbReference>
<feature type="active site" description="Proton donor/acceptor" evidence="7">
    <location>
        <position position="74"/>
    </location>
</feature>
<evidence type="ECO:0000256" key="3">
    <source>
        <dbReference type="ARBA" id="ARBA00022960"/>
    </source>
</evidence>
<evidence type="ECO:0000313" key="8">
    <source>
        <dbReference type="EMBL" id="MBK0370285.1"/>
    </source>
</evidence>
<keyword evidence="9" id="KW-1185">Reference proteome</keyword>
<dbReference type="InterPro" id="IPR004391">
    <property type="entry name" value="Glu_race"/>
</dbReference>
<dbReference type="GO" id="GO:0071555">
    <property type="term" value="P:cell wall organization"/>
    <property type="evidence" value="ECO:0007669"/>
    <property type="project" value="UniProtKB-KW"/>
</dbReference>
<dbReference type="HAMAP" id="MF_00258">
    <property type="entry name" value="Glu_racemase"/>
    <property type="match status" value="1"/>
</dbReference>
<evidence type="ECO:0000313" key="9">
    <source>
        <dbReference type="Proteomes" id="UP000609172"/>
    </source>
</evidence>
<evidence type="ECO:0000256" key="1">
    <source>
        <dbReference type="ARBA" id="ARBA00001602"/>
    </source>
</evidence>
<dbReference type="InterPro" id="IPR018187">
    <property type="entry name" value="Asp/Glu_racemase_AS_1"/>
</dbReference>
<comment type="caution">
    <text evidence="7">Lacks conserved residue(s) required for the propagation of feature annotation.</text>
</comment>
<keyword evidence="4 7" id="KW-0573">Peptidoglycan synthesis</keyword>
<dbReference type="Gene3D" id="3.40.50.1860">
    <property type="match status" value="2"/>
</dbReference>
<dbReference type="EMBL" id="JAEHFV010000004">
    <property type="protein sequence ID" value="MBK0370285.1"/>
    <property type="molecule type" value="Genomic_DNA"/>
</dbReference>
<feature type="active site" description="Proton donor/acceptor" evidence="7">
    <location>
        <position position="183"/>
    </location>
</feature>
<dbReference type="RefSeq" id="WP_200106418.1">
    <property type="nucleotide sequence ID" value="NZ_JAEHFV010000004.1"/>
</dbReference>
<dbReference type="FunFam" id="3.40.50.1860:FF:000001">
    <property type="entry name" value="Glutamate racemase"/>
    <property type="match status" value="1"/>
</dbReference>
<protein>
    <recommendedName>
        <fullName evidence="2 7">Glutamate racemase</fullName>
        <ecNumber evidence="2 7">5.1.1.3</ecNumber>
    </recommendedName>
</protein>
<proteinExistence type="inferred from homology"/>
<dbReference type="GO" id="GO:0009252">
    <property type="term" value="P:peptidoglycan biosynthetic process"/>
    <property type="evidence" value="ECO:0007669"/>
    <property type="project" value="UniProtKB-UniRule"/>
</dbReference>
<feature type="binding site" evidence="7">
    <location>
        <begin position="11"/>
        <end position="12"/>
    </location>
    <ligand>
        <name>substrate</name>
    </ligand>
</feature>
<dbReference type="Proteomes" id="UP000609172">
    <property type="component" value="Unassembled WGS sequence"/>
</dbReference>
<keyword evidence="6 7" id="KW-0961">Cell wall biogenesis/degradation</keyword>
<evidence type="ECO:0000256" key="2">
    <source>
        <dbReference type="ARBA" id="ARBA00013090"/>
    </source>
</evidence>
<evidence type="ECO:0000256" key="4">
    <source>
        <dbReference type="ARBA" id="ARBA00022984"/>
    </source>
</evidence>
<comment type="similarity">
    <text evidence="7">Belongs to the aspartate/glutamate racemases family.</text>
</comment>
<evidence type="ECO:0000256" key="7">
    <source>
        <dbReference type="HAMAP-Rule" id="MF_00258"/>
    </source>
</evidence>
<feature type="binding site" evidence="7">
    <location>
        <begin position="75"/>
        <end position="76"/>
    </location>
    <ligand>
        <name>substrate</name>
    </ligand>
</feature>
<evidence type="ECO:0000256" key="6">
    <source>
        <dbReference type="ARBA" id="ARBA00023316"/>
    </source>
</evidence>
<dbReference type="PANTHER" id="PTHR21198">
    <property type="entry name" value="GLUTAMATE RACEMASE"/>
    <property type="match status" value="1"/>
</dbReference>
<keyword evidence="5 7" id="KW-0413">Isomerase</keyword>
<reference evidence="8" key="1">
    <citation type="submission" date="2020-12" db="EMBL/GenBank/DDBJ databases">
        <title>Bacterial novel species Flavobacterium sp. SE-1-e isolated from soil.</title>
        <authorList>
            <person name="Jung H.-Y."/>
        </authorList>
    </citation>
    <scope>NUCLEOTIDE SEQUENCE</scope>
    <source>
        <strain evidence="8">SE-1-e</strain>
    </source>
</reference>
<dbReference type="GO" id="GO:0008881">
    <property type="term" value="F:glutamate racemase activity"/>
    <property type="evidence" value="ECO:0007669"/>
    <property type="project" value="UniProtKB-UniRule"/>
</dbReference>
<dbReference type="InterPro" id="IPR015942">
    <property type="entry name" value="Asp/Glu/hydantoin_racemase"/>
</dbReference>
<dbReference type="PROSITE" id="PS00923">
    <property type="entry name" value="ASP_GLU_RACEMASE_1"/>
    <property type="match status" value="1"/>
</dbReference>
<dbReference type="NCBIfam" id="TIGR00067">
    <property type="entry name" value="glut_race"/>
    <property type="match status" value="1"/>
</dbReference>
<sequence length="258" mass="28515">MTNNHPIGIFDSGIGGTSIWKAIHALLPNEKTIYLADSKNAPYGQKSKQEIIDLSKKNVDFLLNQNCKLVVVACNTATTNAISELRATYPIPFIGIEPAIKPAALNSKTQTIGILATQGTLNSDLFHKTAEMFQHTKIMEQVGHGLVQLIEAGDLNSPEMTQLLHSYLEPMIAANIDYLVLGCSHYPYLIPQIKKILPEHIQIIDSGEAVARQTRNILQEKVGLATLEAPKPIFYTNTNPHVLQSIIGQEYTVEEKEF</sequence>
<dbReference type="EC" id="5.1.1.3" evidence="2 7"/>
<evidence type="ECO:0000256" key="5">
    <source>
        <dbReference type="ARBA" id="ARBA00023235"/>
    </source>
</evidence>